<dbReference type="EC" id="3.6.1.11" evidence="4"/>
<accession>A0A6J8EVM1</accession>
<dbReference type="PANTHER" id="PTHR12112:SF39">
    <property type="entry name" value="EG:152A3.5 PROTEIN (FBGN0003116_PN PROTEIN)"/>
    <property type="match status" value="1"/>
</dbReference>
<feature type="region of interest" description="Disordered" evidence="2">
    <location>
        <begin position="1056"/>
        <end position="1090"/>
    </location>
</feature>
<feature type="compositionally biased region" description="Basic and acidic residues" evidence="2">
    <location>
        <begin position="1076"/>
        <end position="1090"/>
    </location>
</feature>
<dbReference type="OrthoDB" id="19923at2759"/>
<dbReference type="Proteomes" id="UP000507470">
    <property type="component" value="Unassembled WGS sequence"/>
</dbReference>
<keyword evidence="5" id="KW-1185">Reference proteome</keyword>
<feature type="compositionally biased region" description="Polar residues" evidence="2">
    <location>
        <begin position="547"/>
        <end position="567"/>
    </location>
</feature>
<feature type="region of interest" description="Disordered" evidence="2">
    <location>
        <begin position="547"/>
        <end position="569"/>
    </location>
</feature>
<comment type="similarity">
    <text evidence="1">Belongs to the PPase class C family. Prune subfamily.</text>
</comment>
<evidence type="ECO:0000256" key="2">
    <source>
        <dbReference type="SAM" id="MobiDB-lite"/>
    </source>
</evidence>
<dbReference type="Gene3D" id="3.10.310.20">
    <property type="entry name" value="DHHA2 domain"/>
    <property type="match status" value="1"/>
</dbReference>
<sequence length="1468" mass="161533">MKLKKFLRETKTALNSGFQDKVEVHVVIGNESCDLDSAVCSVVLAYFLTLASGTKDVVVIPVLDIPQQKYHLRTETTFLLRKYEISDELLTFSDQIDLDDLYRQGKLNLSLVDHNILPQKYIGLDDCVVSVTDHRPQVRKQDNRVKINIAKVGSCATLVAEEYFNRTDLTFDPTALTFLYGAILIDTVNLSPAAHKMTDQDVAMTDKLKEMLPKINGDDLYNSIQKAKTDISELTTLELLEKDLKIVSGTSIKVAMSSVSISLKDFLSRENLIEDLSSFVQSQSVLAVIVMMIHEVMEGQPVRDIAVYSTEIGLLHKVCDQLSANRDPVLELSPVPTDKQNLTCYKQGCVRASRKVVLPLIQSIVNEYENVTSHCDEHSNSAEIPLDSIDILNLSGDQTSQNQFVASVPLDNFDLLNLASQQSSQNQSETGTNQNLMDEFDIFAGTDTANNAQINNTDVFNELPLDSQNQLDLNFDLVGTSEQTSQFESSSNVDLLGGFDPFSSSSNNTPIIVNNLLSNIPEININSEQATDEFNEADIMFGSQTLETPHSGMNSVSQGSSAHNSEPGSAFASYPITPPNSFIEDAGHAHAKEFVLPSLNSAEMLEKIREKKGRLQSTESTSADGTDNDPNSVPYTPQNSYMDGAFDQYAKDHQLPSFNSMEMVQRIKQKRSSMEMSRLDEEDDIVRLRSESGEVTPFTPHNSFRDLSLLEKNSKTFLDTNKLHQTLRNIEDDTSEAQQQVDEDSLAVKETTDSGLLMFDTSDMLNPTDIHNNVVAVGIAQEMNFQSKGGNSDDLKTEELVLDQSIDEFAQNLTENLIEDAINSFPENELPTETEKEELSATSPVSTEENYLRENKVLEILESPSSTGSVITPEEVPVETDYLSSVDPMHGNLDLVKAAEEKEIVESISFCKISGEEPQTVRQEILLRNTPDKVEEDTEPKMEESNGAVNEYAAELIQQVISGAIATVSTATNTVNRDIVSDSSSDITEESGVTWSRETSFDTVSSIPSKDGQTVIWSNQGSLDTPRSSIDKNSGATSLESDDVLLLAQSVKNGQMSSFETQESNDYLSSTSSSKRSSDPKVESSDKMEENCARDLNIDVGNEKELVQSSFNDQSDSLLEFAAGSDLDQHDGNQINNQTLLDFARSDLIQTDLLAESLKSDTAINELSNISDKPAIGMVNIDKMESVDYISSENEVENLLALKSDNAINELSDISDKPAIGMVNIDKMESVDYISSENEAENLLALKSDNAINELSDISDIPAIGMVNIDKMESVDYISSENEAENLLALKSDNAINKLSHISDKPAIGMENIDKMESVDYISSENKTENLSPLRSGDALNELSNISDEPAIGMGNIDRMESVELSSENEAENLSSLKTDDAFNELSNISDKPAVGIVNSDKMESVDYLSSENEAENLSHLKTDNAINELSNISDEPAIRMGNIDKMESVELSSENLTSLKTDNAFNG</sequence>
<feature type="region of interest" description="Disordered" evidence="2">
    <location>
        <begin position="829"/>
        <end position="848"/>
    </location>
</feature>
<organism evidence="4 5">
    <name type="scientific">Mytilus coruscus</name>
    <name type="common">Sea mussel</name>
    <dbReference type="NCBI Taxonomy" id="42192"/>
    <lineage>
        <taxon>Eukaryota</taxon>
        <taxon>Metazoa</taxon>
        <taxon>Spiralia</taxon>
        <taxon>Lophotrochozoa</taxon>
        <taxon>Mollusca</taxon>
        <taxon>Bivalvia</taxon>
        <taxon>Autobranchia</taxon>
        <taxon>Pteriomorphia</taxon>
        <taxon>Mytilida</taxon>
        <taxon>Mytiloidea</taxon>
        <taxon>Mytilidae</taxon>
        <taxon>Mytilinae</taxon>
        <taxon>Mytilus</taxon>
    </lineage>
</organism>
<feature type="region of interest" description="Disordered" evidence="2">
    <location>
        <begin position="982"/>
        <end position="1036"/>
    </location>
</feature>
<dbReference type="InterPro" id="IPR004097">
    <property type="entry name" value="DHHA2"/>
</dbReference>
<feature type="region of interest" description="Disordered" evidence="2">
    <location>
        <begin position="611"/>
        <end position="642"/>
    </location>
</feature>
<name>A0A6J8EVM1_MYTCO</name>
<keyword evidence="4" id="KW-0378">Hydrolase</keyword>
<evidence type="ECO:0000256" key="1">
    <source>
        <dbReference type="ARBA" id="ARBA00010331"/>
    </source>
</evidence>
<dbReference type="SUPFAM" id="SSF64182">
    <property type="entry name" value="DHH phosphoesterases"/>
    <property type="match status" value="1"/>
</dbReference>
<dbReference type="GO" id="GO:0004309">
    <property type="term" value="F:exopolyphosphatase activity"/>
    <property type="evidence" value="ECO:0007669"/>
    <property type="project" value="UniProtKB-EC"/>
</dbReference>
<feature type="compositionally biased region" description="Polar residues" evidence="2">
    <location>
        <begin position="615"/>
        <end position="641"/>
    </location>
</feature>
<feature type="compositionally biased region" description="Polar residues" evidence="2">
    <location>
        <begin position="1056"/>
        <end position="1068"/>
    </location>
</feature>
<dbReference type="PANTHER" id="PTHR12112">
    <property type="entry name" value="BNIP - RELATED"/>
    <property type="match status" value="1"/>
</dbReference>
<dbReference type="GO" id="GO:0005737">
    <property type="term" value="C:cytoplasm"/>
    <property type="evidence" value="ECO:0007669"/>
    <property type="project" value="InterPro"/>
</dbReference>
<reference evidence="4 5" key="1">
    <citation type="submission" date="2020-06" db="EMBL/GenBank/DDBJ databases">
        <authorList>
            <person name="Li R."/>
            <person name="Bekaert M."/>
        </authorList>
    </citation>
    <scope>NUCLEOTIDE SEQUENCE [LARGE SCALE GENOMIC DNA]</scope>
    <source>
        <strain evidence="5">wild</strain>
    </source>
</reference>
<dbReference type="SMART" id="SM01131">
    <property type="entry name" value="DHHA2"/>
    <property type="match status" value="1"/>
</dbReference>
<dbReference type="Gene3D" id="3.90.1640.10">
    <property type="entry name" value="inorganic pyrophosphatase (n-terminal core)"/>
    <property type="match status" value="1"/>
</dbReference>
<dbReference type="Pfam" id="PF02833">
    <property type="entry name" value="DHHA2"/>
    <property type="match status" value="1"/>
</dbReference>
<gene>
    <name evidence="4" type="ORF">MCOR_56577</name>
</gene>
<evidence type="ECO:0000313" key="4">
    <source>
        <dbReference type="EMBL" id="CAC5424699.1"/>
    </source>
</evidence>
<evidence type="ECO:0000259" key="3">
    <source>
        <dbReference type="SMART" id="SM01131"/>
    </source>
</evidence>
<dbReference type="InterPro" id="IPR038222">
    <property type="entry name" value="DHHA2_dom_sf"/>
</dbReference>
<proteinExistence type="inferred from homology"/>
<feature type="domain" description="DHHA2" evidence="3">
    <location>
        <begin position="221"/>
        <end position="365"/>
    </location>
</feature>
<dbReference type="InterPro" id="IPR038763">
    <property type="entry name" value="DHH_sf"/>
</dbReference>
<evidence type="ECO:0000313" key="5">
    <source>
        <dbReference type="Proteomes" id="UP000507470"/>
    </source>
</evidence>
<protein>
    <submittedName>
        <fullName evidence="4">PRUNE</fullName>
        <ecNumber evidence="4">3.6.1.11</ecNumber>
    </submittedName>
</protein>
<dbReference type="EMBL" id="CACVKT020010051">
    <property type="protein sequence ID" value="CAC5424699.1"/>
    <property type="molecule type" value="Genomic_DNA"/>
</dbReference>